<organism evidence="2 3">
    <name type="scientific">Comamonas aquatica DA1877</name>
    <dbReference type="NCBI Taxonomy" id="1457173"/>
    <lineage>
        <taxon>Bacteria</taxon>
        <taxon>Pseudomonadati</taxon>
        <taxon>Pseudomonadota</taxon>
        <taxon>Betaproteobacteria</taxon>
        <taxon>Burkholderiales</taxon>
        <taxon>Comamonadaceae</taxon>
        <taxon>Comamonas</taxon>
    </lineage>
</organism>
<keyword evidence="2" id="KW-0489">Methyltransferase</keyword>
<dbReference type="CDD" id="cd02440">
    <property type="entry name" value="AdoMet_MTases"/>
    <property type="match status" value="1"/>
</dbReference>
<feature type="domain" description="Methyltransferase type 12" evidence="1">
    <location>
        <begin position="53"/>
        <end position="131"/>
    </location>
</feature>
<evidence type="ECO:0000313" key="2">
    <source>
        <dbReference type="EMBL" id="EXU81349.1"/>
    </source>
</evidence>
<dbReference type="GO" id="GO:0032259">
    <property type="term" value="P:methylation"/>
    <property type="evidence" value="ECO:0007669"/>
    <property type="project" value="UniProtKB-KW"/>
</dbReference>
<dbReference type="STRING" id="225991.MA05_14530"/>
<sequence>MQSASDQWFDEAYYQRFYFDKKTSVVDPEHIERLGTFVCSYLKYLRVPVARVLDVGCGIGLWQHVVQQQFPGCSYHGVEFSEYLCGRFGWERGSVVDYQASEPFDLVICQGVLPYLSPADLKQALKNLGQLSRGALYLEAVAREDYERDIIDEDLTDPRLFRHRAALYRQGLSASFSELGGGLWLSRKSQVPVFELECAGGGH</sequence>
<dbReference type="Pfam" id="PF08242">
    <property type="entry name" value="Methyltransf_12"/>
    <property type="match status" value="1"/>
</dbReference>
<dbReference type="RefSeq" id="WP_042418807.1">
    <property type="nucleotide sequence ID" value="NZ_JBOK01000003.1"/>
</dbReference>
<comment type="caution">
    <text evidence="2">The sequence shown here is derived from an EMBL/GenBank/DDBJ whole genome shotgun (WGS) entry which is preliminary data.</text>
</comment>
<reference evidence="2 3" key="1">
    <citation type="submission" date="2014-01" db="EMBL/GenBank/DDBJ databases">
        <title>Interspecies Systems Biology Uncovers Metabolites Affecting C. elegans Gene Expression and Life History Traits.</title>
        <authorList>
            <person name="Watson E."/>
            <person name="Macneil L.T."/>
            <person name="Ritter A.D."/>
            <person name="Yilmaz L.S."/>
            <person name="Rosebrock A.P."/>
            <person name="Caudy A.A."/>
            <person name="Walhout A.J."/>
        </authorList>
    </citation>
    <scope>NUCLEOTIDE SEQUENCE [LARGE SCALE GENOMIC DNA]</scope>
    <source>
        <strain evidence="2 3">DA1877</strain>
    </source>
</reference>
<protein>
    <submittedName>
        <fullName evidence="2">Type 11 methyltransferase</fullName>
    </submittedName>
</protein>
<dbReference type="AlphaFoldDB" id="A0A014MTH3"/>
<evidence type="ECO:0000313" key="3">
    <source>
        <dbReference type="Proteomes" id="UP000020766"/>
    </source>
</evidence>
<evidence type="ECO:0000259" key="1">
    <source>
        <dbReference type="Pfam" id="PF08242"/>
    </source>
</evidence>
<dbReference type="Proteomes" id="UP000020766">
    <property type="component" value="Unassembled WGS sequence"/>
</dbReference>
<proteinExistence type="predicted"/>
<gene>
    <name evidence="2" type="ORF">AX13_11130</name>
</gene>
<dbReference type="EMBL" id="JBOK01000003">
    <property type="protein sequence ID" value="EXU81349.1"/>
    <property type="molecule type" value="Genomic_DNA"/>
</dbReference>
<dbReference type="PATRIC" id="fig|1457173.3.peg.753"/>
<dbReference type="SUPFAM" id="SSF53335">
    <property type="entry name" value="S-adenosyl-L-methionine-dependent methyltransferases"/>
    <property type="match status" value="1"/>
</dbReference>
<dbReference type="InterPro" id="IPR013217">
    <property type="entry name" value="Methyltransf_12"/>
</dbReference>
<keyword evidence="2" id="KW-0808">Transferase</keyword>
<dbReference type="InterPro" id="IPR029063">
    <property type="entry name" value="SAM-dependent_MTases_sf"/>
</dbReference>
<dbReference type="Gene3D" id="3.40.50.150">
    <property type="entry name" value="Vaccinia Virus protein VP39"/>
    <property type="match status" value="1"/>
</dbReference>
<keyword evidence="3" id="KW-1185">Reference proteome</keyword>
<name>A0A014MTH3_9BURK</name>
<dbReference type="GO" id="GO:0008168">
    <property type="term" value="F:methyltransferase activity"/>
    <property type="evidence" value="ECO:0007669"/>
    <property type="project" value="UniProtKB-KW"/>
</dbReference>
<accession>A0A014MTH3</accession>